<reference evidence="4 5" key="1">
    <citation type="submission" date="2016-11" db="EMBL/GenBank/DDBJ databases">
        <authorList>
            <person name="Jaros S."/>
            <person name="Januszkiewicz K."/>
            <person name="Wedrychowicz H."/>
        </authorList>
    </citation>
    <scope>NUCLEOTIDE SEQUENCE [LARGE SCALE GENOMIC DNA]</scope>
    <source>
        <strain evidence="4 5">DSM 21864</strain>
    </source>
</reference>
<evidence type="ECO:0000313" key="5">
    <source>
        <dbReference type="Proteomes" id="UP000184080"/>
    </source>
</evidence>
<accession>A0A1M6EVW4</accession>
<keyword evidence="5" id="KW-1185">Reference proteome</keyword>
<proteinExistence type="predicted"/>
<dbReference type="PROSITE" id="PS51257">
    <property type="entry name" value="PROKAR_LIPOPROTEIN"/>
    <property type="match status" value="1"/>
</dbReference>
<dbReference type="Proteomes" id="UP000184080">
    <property type="component" value="Unassembled WGS sequence"/>
</dbReference>
<evidence type="ECO:0000313" key="4">
    <source>
        <dbReference type="EMBL" id="SHI89634.1"/>
    </source>
</evidence>
<protein>
    <recommendedName>
        <fullName evidence="6">DUF4352 domain-containing protein</fullName>
    </recommendedName>
</protein>
<evidence type="ECO:0000256" key="3">
    <source>
        <dbReference type="SAM" id="SignalP"/>
    </source>
</evidence>
<keyword evidence="1 3" id="KW-0732">Signal</keyword>
<evidence type="ECO:0008006" key="6">
    <source>
        <dbReference type="Google" id="ProtNLM"/>
    </source>
</evidence>
<dbReference type="RefSeq" id="WP_073005527.1">
    <property type="nucleotide sequence ID" value="NZ_FQZO01000002.1"/>
</dbReference>
<dbReference type="AlphaFoldDB" id="A0A1M6EVW4"/>
<feature type="compositionally biased region" description="Basic and acidic residues" evidence="2">
    <location>
        <begin position="35"/>
        <end position="55"/>
    </location>
</feature>
<dbReference type="STRING" id="1121298.SAMN05444401_1716"/>
<feature type="signal peptide" evidence="3">
    <location>
        <begin position="1"/>
        <end position="19"/>
    </location>
</feature>
<name>A0A1M6EVW4_9CLOT</name>
<feature type="region of interest" description="Disordered" evidence="2">
    <location>
        <begin position="25"/>
        <end position="60"/>
    </location>
</feature>
<gene>
    <name evidence="4" type="ORF">SAMN05444401_1716</name>
</gene>
<dbReference type="Gene3D" id="2.60.40.1240">
    <property type="match status" value="1"/>
</dbReference>
<dbReference type="OrthoDB" id="1912441at2"/>
<feature type="chain" id="PRO_5039528819" description="DUF4352 domain-containing protein" evidence="3">
    <location>
        <begin position="20"/>
        <end position="194"/>
    </location>
</feature>
<dbReference type="EMBL" id="FQZO01000002">
    <property type="protein sequence ID" value="SHI89634.1"/>
    <property type="molecule type" value="Genomic_DNA"/>
</dbReference>
<evidence type="ECO:0000256" key="2">
    <source>
        <dbReference type="SAM" id="MobiDB-lite"/>
    </source>
</evidence>
<sequence length="194" mass="21381">MKKILSVMLVISLILVLVACGNKNNQAPANNPPTKETKGEAPNETKKDTSNKTEKQATTIDFGTAGKSGEWEFKILEAKDVETITALRENFKSEGNKFIQIKVSAKNLGKAPKEVGTKFALYDFNSKSGYDVHSDSMIPLNIENEKNGFVGVYDNINPNLTKNIYVTFEVPNDLSLDNVILINPSDSSVGYYLK</sequence>
<organism evidence="4 5">
    <name type="scientific">Clostridium amylolyticum</name>
    <dbReference type="NCBI Taxonomy" id="1121298"/>
    <lineage>
        <taxon>Bacteria</taxon>
        <taxon>Bacillati</taxon>
        <taxon>Bacillota</taxon>
        <taxon>Clostridia</taxon>
        <taxon>Eubacteriales</taxon>
        <taxon>Clostridiaceae</taxon>
        <taxon>Clostridium</taxon>
    </lineage>
</organism>
<evidence type="ECO:0000256" key="1">
    <source>
        <dbReference type="ARBA" id="ARBA00022729"/>
    </source>
</evidence>
<dbReference type="InterPro" id="IPR029050">
    <property type="entry name" value="Immunoprotect_excell_Ig-like"/>
</dbReference>